<gene>
    <name evidence="1" type="primary">Nrip3_0</name>
    <name evidence="1" type="ORF">GTO95_0010704</name>
</gene>
<comment type="caution">
    <text evidence="1">The sequence shown here is derived from an EMBL/GenBank/DDBJ whole genome shotgun (WGS) entry which is preliminary data.</text>
</comment>
<dbReference type="Gene3D" id="2.40.70.10">
    <property type="entry name" value="Acid Proteases"/>
    <property type="match status" value="1"/>
</dbReference>
<accession>A0A8J7NZE3</accession>
<dbReference type="PANTHER" id="PTHR12917:SF16">
    <property type="entry name" value="NUCLEAR RECEPTOR-INTERACTING PROTEIN 3"/>
    <property type="match status" value="1"/>
</dbReference>
<evidence type="ECO:0000313" key="2">
    <source>
        <dbReference type="Proteomes" id="UP000736164"/>
    </source>
</evidence>
<feature type="non-terminal residue" evidence="1">
    <location>
        <position position="1"/>
    </location>
</feature>
<evidence type="ECO:0000313" key="1">
    <source>
        <dbReference type="EMBL" id="MBN3322445.1"/>
    </source>
</evidence>
<feature type="non-terminal residue" evidence="1">
    <location>
        <position position="277"/>
    </location>
</feature>
<proteinExistence type="predicted"/>
<keyword evidence="2" id="KW-1185">Reference proteome</keyword>
<organism evidence="1 2">
    <name type="scientific">Atractosteus spatula</name>
    <name type="common">Alligator gar</name>
    <name type="synonym">Lepisosteus spatula</name>
    <dbReference type="NCBI Taxonomy" id="7917"/>
    <lineage>
        <taxon>Eukaryota</taxon>
        <taxon>Metazoa</taxon>
        <taxon>Chordata</taxon>
        <taxon>Craniata</taxon>
        <taxon>Vertebrata</taxon>
        <taxon>Euteleostomi</taxon>
        <taxon>Actinopterygii</taxon>
        <taxon>Neopterygii</taxon>
        <taxon>Holostei</taxon>
        <taxon>Semionotiformes</taxon>
        <taxon>Lepisosteidae</taxon>
        <taxon>Atractosteus</taxon>
    </lineage>
</organism>
<dbReference type="InterPro" id="IPR021109">
    <property type="entry name" value="Peptidase_aspartic_dom_sf"/>
</dbReference>
<dbReference type="AlphaFoldDB" id="A0A8J7NZE3"/>
<dbReference type="EMBL" id="JAAWVO010060412">
    <property type="protein sequence ID" value="MBN3322445.1"/>
    <property type="molecule type" value="Genomic_DNA"/>
</dbReference>
<dbReference type="SUPFAM" id="SSF50630">
    <property type="entry name" value="Acid proteases"/>
    <property type="match status" value="1"/>
</dbReference>
<protein>
    <submittedName>
        <fullName evidence="1">NRIP3 protein</fullName>
    </submittedName>
</protein>
<reference evidence="1" key="1">
    <citation type="journal article" date="2021" name="Cell">
        <title>Tracing the genetic footprints of vertebrate landing in non-teleost ray-finned fishes.</title>
        <authorList>
            <person name="Bi X."/>
            <person name="Wang K."/>
            <person name="Yang L."/>
            <person name="Pan H."/>
            <person name="Jiang H."/>
            <person name="Wei Q."/>
            <person name="Fang M."/>
            <person name="Yu H."/>
            <person name="Zhu C."/>
            <person name="Cai Y."/>
            <person name="He Y."/>
            <person name="Gan X."/>
            <person name="Zeng H."/>
            <person name="Yu D."/>
            <person name="Zhu Y."/>
            <person name="Jiang H."/>
            <person name="Qiu Q."/>
            <person name="Yang H."/>
            <person name="Zhang Y.E."/>
            <person name="Wang W."/>
            <person name="Zhu M."/>
            <person name="He S."/>
            <person name="Zhang G."/>
        </authorList>
    </citation>
    <scope>NUCLEOTIDE SEQUENCE</scope>
    <source>
        <strain evidence="1">Allg_001</strain>
    </source>
</reference>
<dbReference type="Proteomes" id="UP000736164">
    <property type="component" value="Unassembled WGS sequence"/>
</dbReference>
<sequence length="277" mass="31347">MFYSGVLTDGSRKEMEIREAAALRQQRRMKQAVQFLHKDSADLLPLDGLKKLGTSKEMQPHNILQRRLLETNLSRFRMNNRGTRLPNNAIHAQSNGFHHSKPEGITVPEEEDLIFVCCKCSGREIKVLIDTGCKYNFISTACLDRLGESRLASDKTQAGTYSSWSTELYLCMSKRLYCLKESVNANKIETDNLLFSHRFQAVGQIEKVSLMIGHVKVDCTVIVVENDRDFMSLGSKTLKSLKCVIDTEKRVLVLGRVEKDQVQFVDGKDGSQGDRLV</sequence>
<name>A0A8J7NZE3_ATRSP</name>
<dbReference type="PANTHER" id="PTHR12917">
    <property type="entry name" value="ASPARTYL PROTEASE DDI-RELATED"/>
    <property type="match status" value="1"/>
</dbReference>